<dbReference type="SUPFAM" id="SSF49764">
    <property type="entry name" value="HSP20-like chaperones"/>
    <property type="match status" value="1"/>
</dbReference>
<accession>A0A7W2AJ46</accession>
<keyword evidence="5" id="KW-1185">Reference proteome</keyword>
<gene>
    <name evidence="4" type="ORF">H1164_10900</name>
</gene>
<evidence type="ECO:0000259" key="3">
    <source>
        <dbReference type="PROSITE" id="PS01031"/>
    </source>
</evidence>
<dbReference type="CDD" id="cd06464">
    <property type="entry name" value="ACD_sHsps-like"/>
    <property type="match status" value="1"/>
</dbReference>
<proteinExistence type="inferred from homology"/>
<protein>
    <submittedName>
        <fullName evidence="4">Hsp20/alpha crystallin family protein</fullName>
    </submittedName>
</protein>
<dbReference type="Proteomes" id="UP000530514">
    <property type="component" value="Unassembled WGS sequence"/>
</dbReference>
<evidence type="ECO:0000313" key="4">
    <source>
        <dbReference type="EMBL" id="MBA4543404.1"/>
    </source>
</evidence>
<dbReference type="OrthoDB" id="1806521at2"/>
<dbReference type="InterPro" id="IPR002068">
    <property type="entry name" value="A-crystallin/Hsp20_dom"/>
</dbReference>
<feature type="domain" description="SHSP" evidence="3">
    <location>
        <begin position="28"/>
        <end position="140"/>
    </location>
</feature>
<reference evidence="4 5" key="1">
    <citation type="submission" date="2020-07" db="EMBL/GenBank/DDBJ databases">
        <authorList>
            <person name="Feng H."/>
        </authorList>
    </citation>
    <scope>NUCLEOTIDE SEQUENCE [LARGE SCALE GENOMIC DNA]</scope>
    <source>
        <strain evidence="5">s-11</strain>
    </source>
</reference>
<dbReference type="InterPro" id="IPR008978">
    <property type="entry name" value="HSP20-like_chaperone"/>
</dbReference>
<evidence type="ECO:0000313" key="5">
    <source>
        <dbReference type="Proteomes" id="UP000530514"/>
    </source>
</evidence>
<comment type="caution">
    <text evidence="4">The sequence shown here is derived from an EMBL/GenBank/DDBJ whole genome shotgun (WGS) entry which is preliminary data.</text>
</comment>
<sequence>MSGNTQFARWHHLARQFLGEDFFKEILHAAEKDEPAVDVFHGPNEVIVVINLPGMENIHTLEMRVEGETLWIKGQIPNPYEGFHVSLSERKKGEFQKTIPLGVPVARRYTSARYRKGILEIRFPIHKEPSQNHAMKLKMDDRE</sequence>
<dbReference type="Gene3D" id="2.60.40.790">
    <property type="match status" value="1"/>
</dbReference>
<dbReference type="AlphaFoldDB" id="A0A7W2AJ46"/>
<dbReference type="RefSeq" id="WP_033101326.1">
    <property type="nucleotide sequence ID" value="NZ_JACEIP010000015.1"/>
</dbReference>
<dbReference type="PROSITE" id="PS01031">
    <property type="entry name" value="SHSP"/>
    <property type="match status" value="1"/>
</dbReference>
<name>A0A7W2AJ46_9BACL</name>
<evidence type="ECO:0000256" key="1">
    <source>
        <dbReference type="PROSITE-ProRule" id="PRU00285"/>
    </source>
</evidence>
<organism evidence="4 5">
    <name type="scientific">Thermoactinomyces daqus</name>
    <dbReference type="NCBI Taxonomy" id="1329516"/>
    <lineage>
        <taxon>Bacteria</taxon>
        <taxon>Bacillati</taxon>
        <taxon>Bacillota</taxon>
        <taxon>Bacilli</taxon>
        <taxon>Bacillales</taxon>
        <taxon>Thermoactinomycetaceae</taxon>
        <taxon>Thermoactinomyces</taxon>
    </lineage>
</organism>
<dbReference type="EMBL" id="JACEIP010000015">
    <property type="protein sequence ID" value="MBA4543404.1"/>
    <property type="molecule type" value="Genomic_DNA"/>
</dbReference>
<comment type="similarity">
    <text evidence="1 2">Belongs to the small heat shock protein (HSP20) family.</text>
</comment>
<evidence type="ECO:0000256" key="2">
    <source>
        <dbReference type="RuleBase" id="RU003616"/>
    </source>
</evidence>
<dbReference type="Pfam" id="PF00011">
    <property type="entry name" value="HSP20"/>
    <property type="match status" value="1"/>
</dbReference>